<evidence type="ECO:0000313" key="5">
    <source>
        <dbReference type="Proteomes" id="UP000283543"/>
    </source>
</evidence>
<organism evidence="4 5">
    <name type="scientific">Aphanomyces astaci</name>
    <name type="common">Crayfish plague agent</name>
    <dbReference type="NCBI Taxonomy" id="112090"/>
    <lineage>
        <taxon>Eukaryota</taxon>
        <taxon>Sar</taxon>
        <taxon>Stramenopiles</taxon>
        <taxon>Oomycota</taxon>
        <taxon>Saprolegniomycetes</taxon>
        <taxon>Saprolegniales</taxon>
        <taxon>Verrucalvaceae</taxon>
        <taxon>Aphanomyces</taxon>
    </lineage>
</organism>
<dbReference type="PANTHER" id="PTHR10801">
    <property type="entry name" value="24-DEHYDROCHOLESTEROL REDUCTASE"/>
    <property type="match status" value="1"/>
</dbReference>
<dbReference type="AlphaFoldDB" id="A0A3R6WYQ7"/>
<keyword evidence="1" id="KW-0560">Oxidoreductase</keyword>
<dbReference type="InterPro" id="IPR036318">
    <property type="entry name" value="FAD-bd_PCMH-like_sf"/>
</dbReference>
<evidence type="ECO:0000259" key="3">
    <source>
        <dbReference type="PROSITE" id="PS51387"/>
    </source>
</evidence>
<dbReference type="GO" id="GO:0005737">
    <property type="term" value="C:cytoplasm"/>
    <property type="evidence" value="ECO:0007669"/>
    <property type="project" value="TreeGrafter"/>
</dbReference>
<dbReference type="VEuPathDB" id="FungiDB:H257_18774"/>
<name>A0A3R6WYQ7_APHAT</name>
<dbReference type="PROSITE" id="PS51387">
    <property type="entry name" value="FAD_PCMH"/>
    <property type="match status" value="1"/>
</dbReference>
<dbReference type="InterPro" id="IPR016166">
    <property type="entry name" value="FAD-bd_PCMH"/>
</dbReference>
<dbReference type="GO" id="GO:0016020">
    <property type="term" value="C:membrane"/>
    <property type="evidence" value="ECO:0007669"/>
    <property type="project" value="TreeGrafter"/>
</dbReference>
<dbReference type="Gene3D" id="3.30.465.10">
    <property type="match status" value="1"/>
</dbReference>
<comment type="caution">
    <text evidence="4">The sequence shown here is derived from an EMBL/GenBank/DDBJ whole genome shotgun (WGS) entry which is preliminary data.</text>
</comment>
<dbReference type="Proteomes" id="UP000283543">
    <property type="component" value="Unassembled WGS sequence"/>
</dbReference>
<dbReference type="EMBL" id="QUTB01008081">
    <property type="protein sequence ID" value="RHY43561.1"/>
    <property type="molecule type" value="Genomic_DNA"/>
</dbReference>
<feature type="non-terminal residue" evidence="4">
    <location>
        <position position="1"/>
    </location>
</feature>
<dbReference type="GO" id="GO:0071949">
    <property type="term" value="F:FAD binding"/>
    <property type="evidence" value="ECO:0007669"/>
    <property type="project" value="InterPro"/>
</dbReference>
<dbReference type="InterPro" id="IPR040165">
    <property type="entry name" value="Diminuto-like"/>
</dbReference>
<dbReference type="GO" id="GO:0000246">
    <property type="term" value="F:Delta24(24-1) sterol reductase activity"/>
    <property type="evidence" value="ECO:0007669"/>
    <property type="project" value="TreeGrafter"/>
</dbReference>
<evidence type="ECO:0000313" key="4">
    <source>
        <dbReference type="EMBL" id="RHY43561.1"/>
    </source>
</evidence>
<dbReference type="InterPro" id="IPR016169">
    <property type="entry name" value="FAD-bd_PCMH_sub2"/>
</dbReference>
<evidence type="ECO:0000256" key="1">
    <source>
        <dbReference type="ARBA" id="ARBA00023002"/>
    </source>
</evidence>
<dbReference type="PANTHER" id="PTHR10801:SF0">
    <property type="entry name" value="DELTA(24)-STEROL REDUCTASE"/>
    <property type="match status" value="1"/>
</dbReference>
<feature type="domain" description="FAD-binding PCMH-type" evidence="3">
    <location>
        <begin position="114"/>
        <end position="307"/>
    </location>
</feature>
<proteinExistence type="predicted"/>
<accession>A0A3R6WYQ7</accession>
<protein>
    <recommendedName>
        <fullName evidence="3">FAD-binding PCMH-type domain-containing protein</fullName>
    </recommendedName>
</protein>
<keyword evidence="2" id="KW-0812">Transmembrane</keyword>
<keyword evidence="2" id="KW-0472">Membrane</keyword>
<feature type="transmembrane region" description="Helical" evidence="2">
    <location>
        <begin position="60"/>
        <end position="80"/>
    </location>
</feature>
<dbReference type="SUPFAM" id="SSF56176">
    <property type="entry name" value="FAD-binding/transporter-associated domain-like"/>
    <property type="match status" value="1"/>
</dbReference>
<sequence length="604" mass="68683">RIVQCDAPGKLIQAGTGIFYDLCSEGGYLNNIIDGAHAAGKVLPPQPTSLIAYVLINYRWVFACFFLLPLSFVYDILYYLRNRVIFYANSAPNKHAERVRAVQEQVGIPSCLPLLRTDFVAVQLTCHALSLQVLKWNKDGRKTPMCTARPGWQNISYRRGLYKKTLSNIKINMMDVLKVDTTAKSVWVEPLVTMGQLSATLSPLGWCLAIVPELDDLTVGTFVYIHHIPVSSLCSSLGGLVMGTGIETSSHRYGLFQHICTSYELVLADGSTVICSKDVHADLFYSIPWSYGTLGFLTAVEIQIVPTKPHSCIHSFIYPSFIYSYFNRFVKLNYHPVSSVKEACDVLESAAKDTEANHFVEALMFNLDKGVVMTGTMVAHAESTKVITMLYLNEIGRWYKPWFFKHVEAKFDTPETEFMPLRDYFHRHSRSIFWEIQDIIPFGNSTWFRYLLGWLVPPKVSLLKLTQSDAIKELYDNHHFIQDMLVPMSCLHDALHLFHQEVHVRTCMLNTDNKGQGRTSLFVDIGAYGVPSVANFHPVHTTRRVEAFVRNHHGFQMMYADSYMSETEFEAMFDHSLYDQMRAKYDCAGAFPRVFGKVSRAVRD</sequence>
<dbReference type="GO" id="GO:0008202">
    <property type="term" value="P:steroid metabolic process"/>
    <property type="evidence" value="ECO:0007669"/>
    <property type="project" value="TreeGrafter"/>
</dbReference>
<gene>
    <name evidence="4" type="ORF">DYB34_008368</name>
</gene>
<reference evidence="4 5" key="1">
    <citation type="submission" date="2018-08" db="EMBL/GenBank/DDBJ databases">
        <title>Aphanomyces genome sequencing and annotation.</title>
        <authorList>
            <person name="Minardi D."/>
            <person name="Oidtmann B."/>
            <person name="Van Der Giezen M."/>
            <person name="Studholme D.J."/>
        </authorList>
    </citation>
    <scope>NUCLEOTIDE SEQUENCE [LARGE SCALE GENOMIC DNA]</scope>
    <source>
        <strain evidence="4 5">Si</strain>
    </source>
</reference>
<keyword evidence="2" id="KW-1133">Transmembrane helix</keyword>
<evidence type="ECO:0000256" key="2">
    <source>
        <dbReference type="SAM" id="Phobius"/>
    </source>
</evidence>